<gene>
    <name evidence="1" type="ORF">KFL_001450260</name>
</gene>
<protein>
    <submittedName>
        <fullName evidence="1">Uncharacterized protein</fullName>
    </submittedName>
</protein>
<dbReference type="EMBL" id="DF237094">
    <property type="protein sequence ID" value="GAQ83373.1"/>
    <property type="molecule type" value="Genomic_DNA"/>
</dbReference>
<evidence type="ECO:0000313" key="1">
    <source>
        <dbReference type="EMBL" id="GAQ83373.1"/>
    </source>
</evidence>
<accession>A0A1Y1HYV6</accession>
<keyword evidence="2" id="KW-1185">Reference proteome</keyword>
<evidence type="ECO:0000313" key="2">
    <source>
        <dbReference type="Proteomes" id="UP000054558"/>
    </source>
</evidence>
<organism evidence="1 2">
    <name type="scientific">Klebsormidium nitens</name>
    <name type="common">Green alga</name>
    <name type="synonym">Ulothrix nitens</name>
    <dbReference type="NCBI Taxonomy" id="105231"/>
    <lineage>
        <taxon>Eukaryota</taxon>
        <taxon>Viridiplantae</taxon>
        <taxon>Streptophyta</taxon>
        <taxon>Klebsormidiophyceae</taxon>
        <taxon>Klebsormidiales</taxon>
        <taxon>Klebsormidiaceae</taxon>
        <taxon>Klebsormidium</taxon>
    </lineage>
</organism>
<dbReference type="AlphaFoldDB" id="A0A1Y1HYV6"/>
<proteinExistence type="predicted"/>
<dbReference type="Proteomes" id="UP000054558">
    <property type="component" value="Unassembled WGS sequence"/>
</dbReference>
<name>A0A1Y1HYV6_KLENI</name>
<sequence length="119" mass="13282">MMADMSMSTGLSGAKTSYSNVIRFDKRRAYELQLKGDLVAKITAIGDSAWATIDFWDAQGNNVQTPEVVTLFGPFGGVVPLKYGQYRLAWRDKYKLSVEGGSTYHFTPPNESWVYITEA</sequence>
<reference evidence="1 2" key="1">
    <citation type="journal article" date="2014" name="Nat. Commun.">
        <title>Klebsormidium flaccidum genome reveals primary factors for plant terrestrial adaptation.</title>
        <authorList>
            <person name="Hori K."/>
            <person name="Maruyama F."/>
            <person name="Fujisawa T."/>
            <person name="Togashi T."/>
            <person name="Yamamoto N."/>
            <person name="Seo M."/>
            <person name="Sato S."/>
            <person name="Yamada T."/>
            <person name="Mori H."/>
            <person name="Tajima N."/>
            <person name="Moriyama T."/>
            <person name="Ikeuchi M."/>
            <person name="Watanabe M."/>
            <person name="Wada H."/>
            <person name="Kobayashi K."/>
            <person name="Saito M."/>
            <person name="Masuda T."/>
            <person name="Sasaki-Sekimoto Y."/>
            <person name="Mashiguchi K."/>
            <person name="Awai K."/>
            <person name="Shimojima M."/>
            <person name="Masuda S."/>
            <person name="Iwai M."/>
            <person name="Nobusawa T."/>
            <person name="Narise T."/>
            <person name="Kondo S."/>
            <person name="Saito H."/>
            <person name="Sato R."/>
            <person name="Murakawa M."/>
            <person name="Ihara Y."/>
            <person name="Oshima-Yamada Y."/>
            <person name="Ohtaka K."/>
            <person name="Satoh M."/>
            <person name="Sonobe K."/>
            <person name="Ishii M."/>
            <person name="Ohtani R."/>
            <person name="Kanamori-Sato M."/>
            <person name="Honoki R."/>
            <person name="Miyazaki D."/>
            <person name="Mochizuki H."/>
            <person name="Umetsu J."/>
            <person name="Higashi K."/>
            <person name="Shibata D."/>
            <person name="Kamiya Y."/>
            <person name="Sato N."/>
            <person name="Nakamura Y."/>
            <person name="Tabata S."/>
            <person name="Ida S."/>
            <person name="Kurokawa K."/>
            <person name="Ohta H."/>
        </authorList>
    </citation>
    <scope>NUCLEOTIDE SEQUENCE [LARGE SCALE GENOMIC DNA]</scope>
    <source>
        <strain evidence="1 2">NIES-2285</strain>
    </source>
</reference>